<evidence type="ECO:0000313" key="2">
    <source>
        <dbReference type="Proteomes" id="UP001497535"/>
    </source>
</evidence>
<protein>
    <submittedName>
        <fullName evidence="1">Uncharacterized protein</fullName>
    </submittedName>
</protein>
<sequence>MIGGENITGQNLRALYEFVDVLANYFPHRTIHPQPRETEFNGSQNSREINEFNEKDNIEFLNASSRARVVFSHLRDFINEQRSVGEAIPIEAWKAEFLRAEAKLIFKLKIS</sequence>
<reference evidence="1" key="1">
    <citation type="submission" date="2023-11" db="EMBL/GenBank/DDBJ databases">
        <authorList>
            <person name="Poullet M."/>
        </authorList>
    </citation>
    <scope>NUCLEOTIDE SEQUENCE</scope>
    <source>
        <strain evidence="1">E1834</strain>
    </source>
</reference>
<proteinExistence type="predicted"/>
<name>A0ACB0ZEK0_MELEN</name>
<gene>
    <name evidence="1" type="ORF">MENTE1834_LOCUS24291</name>
</gene>
<comment type="caution">
    <text evidence="1">The sequence shown here is derived from an EMBL/GenBank/DDBJ whole genome shotgun (WGS) entry which is preliminary data.</text>
</comment>
<dbReference type="EMBL" id="CAVMJV010000032">
    <property type="protein sequence ID" value="CAK5077379.1"/>
    <property type="molecule type" value="Genomic_DNA"/>
</dbReference>
<organism evidence="1 2">
    <name type="scientific">Meloidogyne enterolobii</name>
    <name type="common">Root-knot nematode worm</name>
    <name type="synonym">Meloidogyne mayaguensis</name>
    <dbReference type="NCBI Taxonomy" id="390850"/>
    <lineage>
        <taxon>Eukaryota</taxon>
        <taxon>Metazoa</taxon>
        <taxon>Ecdysozoa</taxon>
        <taxon>Nematoda</taxon>
        <taxon>Chromadorea</taxon>
        <taxon>Rhabditida</taxon>
        <taxon>Tylenchina</taxon>
        <taxon>Tylenchomorpha</taxon>
        <taxon>Tylenchoidea</taxon>
        <taxon>Meloidogynidae</taxon>
        <taxon>Meloidogyninae</taxon>
        <taxon>Meloidogyne</taxon>
    </lineage>
</organism>
<dbReference type="Proteomes" id="UP001497535">
    <property type="component" value="Unassembled WGS sequence"/>
</dbReference>
<keyword evidence="2" id="KW-1185">Reference proteome</keyword>
<accession>A0ACB0ZEK0</accession>
<evidence type="ECO:0000313" key="1">
    <source>
        <dbReference type="EMBL" id="CAK5077379.1"/>
    </source>
</evidence>